<reference evidence="7 8" key="1">
    <citation type="journal article" date="2021" name="ISME Commun">
        <title>Automated analysis of genomic sequences facilitates high-throughput and comprehensive description of bacteria.</title>
        <authorList>
            <person name="Hitch T.C.A."/>
        </authorList>
    </citation>
    <scope>NUCLEOTIDE SEQUENCE [LARGE SCALE GENOMIC DNA]</scope>
    <source>
        <strain evidence="7 8">Sanger_19</strain>
    </source>
</reference>
<evidence type="ECO:0000313" key="7">
    <source>
        <dbReference type="EMBL" id="MCU6718167.1"/>
    </source>
</evidence>
<evidence type="ECO:0000256" key="1">
    <source>
        <dbReference type="ARBA" id="ARBA00010945"/>
    </source>
</evidence>
<feature type="domain" description="UmuC" evidence="6">
    <location>
        <begin position="7"/>
        <end position="196"/>
    </location>
</feature>
<dbReference type="Pfam" id="PF11799">
    <property type="entry name" value="IMS_C"/>
    <property type="match status" value="1"/>
</dbReference>
<name>A0ABT2SGI4_9FIRM</name>
<dbReference type="InterPro" id="IPR043502">
    <property type="entry name" value="DNA/RNA_pol_sf"/>
</dbReference>
<dbReference type="Gene3D" id="3.30.70.270">
    <property type="match status" value="1"/>
</dbReference>
<evidence type="ECO:0000256" key="3">
    <source>
        <dbReference type="ARBA" id="ARBA00022695"/>
    </source>
</evidence>
<dbReference type="RefSeq" id="WP_262624298.1">
    <property type="nucleotide sequence ID" value="NZ_JAOQKI010000027.1"/>
</dbReference>
<evidence type="ECO:0000259" key="6">
    <source>
        <dbReference type="PROSITE" id="PS50173"/>
    </source>
</evidence>
<comment type="caution">
    <text evidence="7">The sequence shown here is derived from an EMBL/GenBank/DDBJ whole genome shotgun (WGS) entry which is preliminary data.</text>
</comment>
<dbReference type="CDD" id="cd01700">
    <property type="entry name" value="PolY_Pol_V_umuC"/>
    <property type="match status" value="1"/>
</dbReference>
<gene>
    <name evidence="7" type="ORF">OCV43_13005</name>
</gene>
<evidence type="ECO:0000256" key="4">
    <source>
        <dbReference type="ARBA" id="ARBA00022763"/>
    </source>
</evidence>
<protein>
    <submittedName>
        <fullName evidence="7">Y-family DNA polymerase</fullName>
    </submittedName>
</protein>
<evidence type="ECO:0000256" key="5">
    <source>
        <dbReference type="ARBA" id="ARBA00022932"/>
    </source>
</evidence>
<sequence>MNGNKIYLCIDLKSFYASVECVERGWDPLTARLVVADPERSEKTICLAVSPALKQMGVPNRCRVFQIPKEIPYKMAPPRMQLYIDYAAEIYGVYLKYIAKEDIQVYSIDEAFLDVTDYLHLYQMTAVELGRKIMQDILDTTKIPAACGVGTNLYLAKVALDILAKHETDRIAYLDEARYREKLWKHKPLTDFWRVGRGTVERLSNMGICTMEEIAHARESLLYKAFGIDAELLIDHAWGREPVTIADIKAYRPKNTSFSSGQVLPRDYEYEEGVLVVKEMADLLCLDLVDQGLVTSHISLVIGYSNQKCFEPAKGSTTLRSATSSNRRLLSYVEQLYWRIVRPGAYIRRITLTYTGVMTEDYQQFDLFSDPEETEKDVKAQRAVISIKQRYGRNAILKGMNLEESATTIERNGQIGGHKSGV</sequence>
<dbReference type="PROSITE" id="PS50173">
    <property type="entry name" value="UMUC"/>
    <property type="match status" value="1"/>
</dbReference>
<keyword evidence="3" id="KW-0548">Nucleotidyltransferase</keyword>
<dbReference type="Gene3D" id="3.40.1170.60">
    <property type="match status" value="1"/>
</dbReference>
<accession>A0ABT2SGI4</accession>
<evidence type="ECO:0000256" key="2">
    <source>
        <dbReference type="ARBA" id="ARBA00022457"/>
    </source>
</evidence>
<dbReference type="InterPro" id="IPR043128">
    <property type="entry name" value="Rev_trsase/Diguanyl_cyclase"/>
</dbReference>
<comment type="similarity">
    <text evidence="1">Belongs to the DNA polymerase type-Y family.</text>
</comment>
<dbReference type="InterPro" id="IPR001126">
    <property type="entry name" value="UmuC"/>
</dbReference>
<keyword evidence="4" id="KW-0227">DNA damage</keyword>
<dbReference type="SUPFAM" id="SSF56672">
    <property type="entry name" value="DNA/RNA polymerases"/>
    <property type="match status" value="1"/>
</dbReference>
<dbReference type="InterPro" id="IPR017961">
    <property type="entry name" value="DNA_pol_Y-fam_little_finger"/>
</dbReference>
<dbReference type="InterPro" id="IPR050116">
    <property type="entry name" value="DNA_polymerase-Y"/>
</dbReference>
<dbReference type="Proteomes" id="UP001209666">
    <property type="component" value="Unassembled WGS sequence"/>
</dbReference>
<dbReference type="Pfam" id="PF00817">
    <property type="entry name" value="IMS"/>
    <property type="match status" value="1"/>
</dbReference>
<dbReference type="EMBL" id="JAOQKI010000027">
    <property type="protein sequence ID" value="MCU6718167.1"/>
    <property type="molecule type" value="Genomic_DNA"/>
</dbReference>
<keyword evidence="8" id="KW-1185">Reference proteome</keyword>
<dbReference type="Gene3D" id="1.10.150.20">
    <property type="entry name" value="5' to 3' exonuclease, C-terminal subdomain"/>
    <property type="match status" value="1"/>
</dbReference>
<evidence type="ECO:0000313" key="8">
    <source>
        <dbReference type="Proteomes" id="UP001209666"/>
    </source>
</evidence>
<dbReference type="PANTHER" id="PTHR11076:SF35">
    <property type="entry name" value="DNA REPAIR PROTEIN HOMOLOG YOBH"/>
    <property type="match status" value="1"/>
</dbReference>
<keyword evidence="5" id="KW-0808">Transferase</keyword>
<proteinExistence type="inferred from homology"/>
<dbReference type="PANTHER" id="PTHR11076">
    <property type="entry name" value="DNA REPAIR POLYMERASE UMUC / TRANSFERASE FAMILY MEMBER"/>
    <property type="match status" value="1"/>
</dbReference>
<keyword evidence="2" id="KW-0515">Mutator protein</keyword>
<organism evidence="7 8">
    <name type="scientific">Roseburia amylophila</name>
    <dbReference type="NCBI Taxonomy" id="2981794"/>
    <lineage>
        <taxon>Bacteria</taxon>
        <taxon>Bacillati</taxon>
        <taxon>Bacillota</taxon>
        <taxon>Clostridia</taxon>
        <taxon>Lachnospirales</taxon>
        <taxon>Lachnospiraceae</taxon>
        <taxon>Roseburia</taxon>
    </lineage>
</organism>
<keyword evidence="5" id="KW-0239">DNA-directed DNA polymerase</keyword>